<feature type="domain" description="Phosphatidic acid phosphatase type 2/haloperoxidase" evidence="8">
    <location>
        <begin position="52"/>
        <end position="166"/>
    </location>
</feature>
<reference evidence="9 10" key="1">
    <citation type="submission" date="2024-09" db="EMBL/GenBank/DDBJ databases">
        <authorList>
            <person name="Sun Q."/>
            <person name="Mori K."/>
        </authorList>
    </citation>
    <scope>NUCLEOTIDE SEQUENCE [LARGE SCALE GENOMIC DNA]</scope>
    <source>
        <strain evidence="9 10">TBRC 1432</strain>
    </source>
</reference>
<keyword evidence="3 7" id="KW-0812">Transmembrane</keyword>
<evidence type="ECO:0000313" key="9">
    <source>
        <dbReference type="EMBL" id="MFC0546185.1"/>
    </source>
</evidence>
<dbReference type="EMBL" id="JBHLUD010000011">
    <property type="protein sequence ID" value="MFC0546185.1"/>
    <property type="molecule type" value="Genomic_DNA"/>
</dbReference>
<evidence type="ECO:0000259" key="8">
    <source>
        <dbReference type="SMART" id="SM00014"/>
    </source>
</evidence>
<organism evidence="9 10">
    <name type="scientific">Kutzneria chonburiensis</name>
    <dbReference type="NCBI Taxonomy" id="1483604"/>
    <lineage>
        <taxon>Bacteria</taxon>
        <taxon>Bacillati</taxon>
        <taxon>Actinomycetota</taxon>
        <taxon>Actinomycetes</taxon>
        <taxon>Pseudonocardiales</taxon>
        <taxon>Pseudonocardiaceae</taxon>
        <taxon>Kutzneria</taxon>
    </lineage>
</organism>
<comment type="subcellular location">
    <subcellularLocation>
        <location evidence="1">Cell membrane</location>
        <topology evidence="1">Multi-pass membrane protein</topology>
    </subcellularLocation>
</comment>
<evidence type="ECO:0000313" key="10">
    <source>
        <dbReference type="Proteomes" id="UP001589810"/>
    </source>
</evidence>
<evidence type="ECO:0000256" key="7">
    <source>
        <dbReference type="SAM" id="Phobius"/>
    </source>
</evidence>
<keyword evidence="2" id="KW-1003">Cell membrane</keyword>
<evidence type="ECO:0000256" key="5">
    <source>
        <dbReference type="ARBA" id="ARBA00022989"/>
    </source>
</evidence>
<keyword evidence="6 7" id="KW-0472">Membrane</keyword>
<feature type="transmembrane region" description="Helical" evidence="7">
    <location>
        <begin position="26"/>
        <end position="45"/>
    </location>
</feature>
<dbReference type="Pfam" id="PF01569">
    <property type="entry name" value="PAP2"/>
    <property type="match status" value="1"/>
</dbReference>
<dbReference type="InterPro" id="IPR036938">
    <property type="entry name" value="PAP2/HPO_sf"/>
</dbReference>
<dbReference type="PANTHER" id="PTHR14969:SF62">
    <property type="entry name" value="DECAPRENYLPHOSPHORYL-5-PHOSPHORIBOSE PHOSPHATASE RV3807C-RELATED"/>
    <property type="match status" value="1"/>
</dbReference>
<proteinExistence type="predicted"/>
<evidence type="ECO:0000256" key="6">
    <source>
        <dbReference type="ARBA" id="ARBA00023136"/>
    </source>
</evidence>
<feature type="transmembrane region" description="Helical" evidence="7">
    <location>
        <begin position="151"/>
        <end position="169"/>
    </location>
</feature>
<sequence>MDDALMRAINSFARATPWLHSLMYGYATYGVALFAALLVAGWWIARRSGNPARVAAAAWAALGTLIAVGINQPLVNTFHEARPYTTAPDLLVLADHTTDFSFPSDHATMAGAVAAGLFLVRHRLVAWLATAAALLMAFSRVYIAAHYPHDVVAGLLLGAVVVLVGWALLRGLLTRLVFLAARTPLRPLVTTGGLP</sequence>
<dbReference type="Proteomes" id="UP001589810">
    <property type="component" value="Unassembled WGS sequence"/>
</dbReference>
<comment type="caution">
    <text evidence="9">The sequence shown here is derived from an EMBL/GenBank/DDBJ whole genome shotgun (WGS) entry which is preliminary data.</text>
</comment>
<dbReference type="SMART" id="SM00014">
    <property type="entry name" value="acidPPc"/>
    <property type="match status" value="1"/>
</dbReference>
<evidence type="ECO:0000256" key="2">
    <source>
        <dbReference type="ARBA" id="ARBA00022475"/>
    </source>
</evidence>
<evidence type="ECO:0000256" key="4">
    <source>
        <dbReference type="ARBA" id="ARBA00022801"/>
    </source>
</evidence>
<dbReference type="PANTHER" id="PTHR14969">
    <property type="entry name" value="SPHINGOSINE-1-PHOSPHATE PHOSPHOHYDROLASE"/>
    <property type="match status" value="1"/>
</dbReference>
<gene>
    <name evidence="9" type="ORF">ACFFH7_32035</name>
</gene>
<feature type="transmembrane region" description="Helical" evidence="7">
    <location>
        <begin position="52"/>
        <end position="70"/>
    </location>
</feature>
<keyword evidence="4" id="KW-0378">Hydrolase</keyword>
<keyword evidence="10" id="KW-1185">Reference proteome</keyword>
<dbReference type="Gene3D" id="1.20.144.10">
    <property type="entry name" value="Phosphatidic acid phosphatase type 2/haloperoxidase"/>
    <property type="match status" value="1"/>
</dbReference>
<accession>A0ABV6N0T7</accession>
<keyword evidence="5 7" id="KW-1133">Transmembrane helix</keyword>
<feature type="transmembrane region" description="Helical" evidence="7">
    <location>
        <begin position="125"/>
        <end position="145"/>
    </location>
</feature>
<dbReference type="InterPro" id="IPR000326">
    <property type="entry name" value="PAP2/HPO"/>
</dbReference>
<dbReference type="SUPFAM" id="SSF48317">
    <property type="entry name" value="Acid phosphatase/Vanadium-dependent haloperoxidase"/>
    <property type="match status" value="1"/>
</dbReference>
<evidence type="ECO:0000256" key="1">
    <source>
        <dbReference type="ARBA" id="ARBA00004651"/>
    </source>
</evidence>
<protein>
    <submittedName>
        <fullName evidence="9">Phosphatase PAP2 family protein</fullName>
    </submittedName>
</protein>
<evidence type="ECO:0000256" key="3">
    <source>
        <dbReference type="ARBA" id="ARBA00022692"/>
    </source>
</evidence>
<dbReference type="RefSeq" id="WP_273943261.1">
    <property type="nucleotide sequence ID" value="NZ_CP097263.1"/>
</dbReference>
<name>A0ABV6N0T7_9PSEU</name>